<comment type="catalytic activity">
    <reaction evidence="11 12">
        <text>an alpha-D-Man-(1-&gt;3)-beta-D-Man-(1-&gt;4)-beta-D-GlcNAc-(1-&gt;4)-alpha-D-GlcNAc-diphospho-di-trans,poly-cis-dolichol + GDP-alpha-D-mannose = an alpha-D-Man-(1-&gt;3)-[alpha-D-Man-(1-&gt;6)]-beta-D-Man-(1-&gt;4)-beta-D-GlcNAc-(1-&gt;4)-alpha-D-GlcNAc-diphospho-di-trans,poly-cis-dolichol + GDP + H(+)</text>
        <dbReference type="Rhea" id="RHEA:29519"/>
        <dbReference type="Rhea" id="RHEA-COMP:19513"/>
        <dbReference type="Rhea" id="RHEA-COMP:19515"/>
        <dbReference type="ChEBI" id="CHEBI:15378"/>
        <dbReference type="ChEBI" id="CHEBI:57527"/>
        <dbReference type="ChEBI" id="CHEBI:58189"/>
        <dbReference type="ChEBI" id="CHEBI:132510"/>
        <dbReference type="ChEBI" id="CHEBI:132511"/>
        <dbReference type="EC" id="2.4.1.257"/>
    </reaction>
    <physiologicalReaction direction="left-to-right" evidence="11 12">
        <dbReference type="Rhea" id="RHEA:29520"/>
    </physiologicalReaction>
</comment>
<dbReference type="PANTHER" id="PTHR45918">
    <property type="entry name" value="ALPHA-1,3/1,6-MANNOSYLTRANSFERASE ALG2"/>
    <property type="match status" value="1"/>
</dbReference>
<dbReference type="PANTHER" id="PTHR45918:SF1">
    <property type="entry name" value="ALPHA-1,3_1,6-MANNOSYLTRANSFERASE ALG2"/>
    <property type="match status" value="1"/>
</dbReference>
<keyword evidence="5 12" id="KW-0808">Transferase</keyword>
<evidence type="ECO:0000256" key="3">
    <source>
        <dbReference type="ARBA" id="ARBA00004922"/>
    </source>
</evidence>
<evidence type="ECO:0000256" key="12">
    <source>
        <dbReference type="RuleBase" id="RU367136"/>
    </source>
</evidence>
<dbReference type="Pfam" id="PF00534">
    <property type="entry name" value="Glycos_transf_1"/>
    <property type="match status" value="1"/>
</dbReference>
<evidence type="ECO:0000313" key="16">
    <source>
        <dbReference type="Proteomes" id="UP001163798"/>
    </source>
</evidence>
<dbReference type="InterPro" id="IPR027054">
    <property type="entry name" value="ALG2"/>
</dbReference>
<dbReference type="GO" id="GO:0102704">
    <property type="term" value="F:GDP-Man:Man(2)GlcNAc(2)-PP-Dol alpha-1,6-mannosyltransferase activity"/>
    <property type="evidence" value="ECO:0007669"/>
    <property type="project" value="UniProtKB-UniRule"/>
</dbReference>
<evidence type="ECO:0000256" key="2">
    <source>
        <dbReference type="ARBA" id="ARBA00004586"/>
    </source>
</evidence>
<evidence type="ECO:0000259" key="13">
    <source>
        <dbReference type="Pfam" id="PF00534"/>
    </source>
</evidence>
<organism evidence="15 16">
    <name type="scientific">Lentinula aff. detonsa</name>
    <dbReference type="NCBI Taxonomy" id="2804958"/>
    <lineage>
        <taxon>Eukaryota</taxon>
        <taxon>Fungi</taxon>
        <taxon>Dikarya</taxon>
        <taxon>Basidiomycota</taxon>
        <taxon>Agaricomycotina</taxon>
        <taxon>Agaricomycetes</taxon>
        <taxon>Agaricomycetidae</taxon>
        <taxon>Agaricales</taxon>
        <taxon>Marasmiineae</taxon>
        <taxon>Omphalotaceae</taxon>
        <taxon>Lentinula</taxon>
    </lineage>
</organism>
<evidence type="ECO:0000256" key="8">
    <source>
        <dbReference type="ARBA" id="ARBA00022989"/>
    </source>
</evidence>
<comment type="caution">
    <text evidence="15">The sequence shown here is derived from an EMBL/GenBank/DDBJ whole genome shotgun (WGS) entry which is preliminary data.</text>
</comment>
<dbReference type="Pfam" id="PF13439">
    <property type="entry name" value="Glyco_transf_4"/>
    <property type="match status" value="1"/>
</dbReference>
<dbReference type="InterPro" id="IPR001296">
    <property type="entry name" value="Glyco_trans_1"/>
</dbReference>
<dbReference type="GO" id="GO:0005789">
    <property type="term" value="C:endoplasmic reticulum membrane"/>
    <property type="evidence" value="ECO:0007669"/>
    <property type="project" value="UniProtKB-SubCell"/>
</dbReference>
<evidence type="ECO:0000256" key="9">
    <source>
        <dbReference type="ARBA" id="ARBA00023136"/>
    </source>
</evidence>
<dbReference type="Gene3D" id="3.40.50.2000">
    <property type="entry name" value="Glycogen Phosphorylase B"/>
    <property type="match status" value="2"/>
</dbReference>
<feature type="domain" description="Glycosyl transferase family 1" evidence="13">
    <location>
        <begin position="364"/>
        <end position="442"/>
    </location>
</feature>
<name>A0AA38NSK2_9AGAR</name>
<comment type="similarity">
    <text evidence="12">Belongs to the glycosyltransferase group 1 family.</text>
</comment>
<keyword evidence="6 12" id="KW-0812">Transmembrane</keyword>
<dbReference type="AlphaFoldDB" id="A0AA38NSK2"/>
<evidence type="ECO:0000256" key="6">
    <source>
        <dbReference type="ARBA" id="ARBA00022692"/>
    </source>
</evidence>
<dbReference type="CDD" id="cd03805">
    <property type="entry name" value="GT4_ALG2-like"/>
    <property type="match status" value="1"/>
</dbReference>
<dbReference type="Proteomes" id="UP001163798">
    <property type="component" value="Unassembled WGS sequence"/>
</dbReference>
<dbReference type="SUPFAM" id="SSF53756">
    <property type="entry name" value="UDP-Glycosyltransferase/glycogen phosphorylase"/>
    <property type="match status" value="1"/>
</dbReference>
<evidence type="ECO:0000256" key="11">
    <source>
        <dbReference type="ARBA" id="ARBA00045104"/>
    </source>
</evidence>
<keyword evidence="7 12" id="KW-0256">Endoplasmic reticulum</keyword>
<evidence type="ECO:0000256" key="7">
    <source>
        <dbReference type="ARBA" id="ARBA00022824"/>
    </source>
</evidence>
<evidence type="ECO:0000313" key="15">
    <source>
        <dbReference type="EMBL" id="KAJ3790372.1"/>
    </source>
</evidence>
<keyword evidence="9 12" id="KW-0472">Membrane</keyword>
<evidence type="ECO:0000256" key="1">
    <source>
        <dbReference type="ARBA" id="ARBA00003142"/>
    </source>
</evidence>
<dbReference type="EMBL" id="MU793250">
    <property type="protein sequence ID" value="KAJ3790372.1"/>
    <property type="molecule type" value="Genomic_DNA"/>
</dbReference>
<dbReference type="InterPro" id="IPR028098">
    <property type="entry name" value="Glyco_trans_4-like_N"/>
</dbReference>
<evidence type="ECO:0000256" key="10">
    <source>
        <dbReference type="ARBA" id="ARBA00045103"/>
    </source>
</evidence>
<sequence length="493" mass="55092">MLKIAFIHPDLGIGGAERLVVDAALGLQNLGHQVDIYTSHHDPNHCFEETKDGRLKVHNIVPPFPRAINGKFHILFAHLRQLHLTASLLSPGAPKYDVFFVDQLSTCIPLLRAIGRTRVVFYCHFPDKLLANGEFIEDPISRAQRNMLKGGLLKRIYRYPMDWLEEITTRQADVILANSNFTGRVFKDNFPSIRRTPEVVYPGINIVAYEATQDSSNDPDVAAILSDRPTLISLNRFEKKKNVALAVEAFARIRAQEPNSANLRLVLGGTFIVIRQISRFQYICAGGYDPRLEDNMLTLYSLIDLVSKKHSLSYNVITPSSPKAVKIPPLNTTLENPAVLFVLNFTTAQRTALLMSPSTIGLLYTPANEHFGIVPVEGMICGVPVLACDSGGPVESIVDEPAEERTGWLRAPNPEIWTEALRQIVDLGEEERSKMRERAKKRARKMFGMEAMASGIENALKEAVDMGKVQSRVTLWLVVLVAIMCLLFALRWA</sequence>
<proteinExistence type="inferred from homology"/>
<protein>
    <recommendedName>
        <fullName evidence="12">Alpha-1,3/1,6-mannosyltransferase ALG2</fullName>
        <ecNumber evidence="12">2.4.1.132</ecNumber>
        <ecNumber evidence="12">2.4.1.257</ecNumber>
    </recommendedName>
    <alternativeName>
        <fullName evidence="12">GDP-Man:Man(1)GlcNAc(2)-PP-Dol alpha-1,3-mannosyltransferase</fullName>
    </alternativeName>
</protein>
<keyword evidence="16" id="KW-1185">Reference proteome</keyword>
<gene>
    <name evidence="15" type="ORF">GGU10DRAFT_170385</name>
</gene>
<evidence type="ECO:0000256" key="4">
    <source>
        <dbReference type="ARBA" id="ARBA00022676"/>
    </source>
</evidence>
<evidence type="ECO:0000259" key="14">
    <source>
        <dbReference type="Pfam" id="PF13439"/>
    </source>
</evidence>
<keyword evidence="4 12" id="KW-0328">Glycosyltransferase</keyword>
<dbReference type="EC" id="2.4.1.132" evidence="12"/>
<evidence type="ECO:0000256" key="5">
    <source>
        <dbReference type="ARBA" id="ARBA00022679"/>
    </source>
</evidence>
<feature type="domain" description="Glycosyltransferase subfamily 4-like N-terminal" evidence="14">
    <location>
        <begin position="13"/>
        <end position="206"/>
    </location>
</feature>
<comment type="subcellular location">
    <subcellularLocation>
        <location evidence="2 12">Endoplasmic reticulum membrane</location>
    </subcellularLocation>
</comment>
<dbReference type="EC" id="2.4.1.257" evidence="12"/>
<dbReference type="GO" id="GO:0004378">
    <property type="term" value="F:GDP-Man:Man(1)GlcNAc(2)-PP-Dol alpha-1,3-mannosyltransferase activity"/>
    <property type="evidence" value="ECO:0007669"/>
    <property type="project" value="UniProtKB-UniRule"/>
</dbReference>
<reference evidence="15" key="1">
    <citation type="submission" date="2022-08" db="EMBL/GenBank/DDBJ databases">
        <authorList>
            <consortium name="DOE Joint Genome Institute"/>
            <person name="Min B."/>
            <person name="Riley R."/>
            <person name="Sierra-Patev S."/>
            <person name="Naranjo-Ortiz M."/>
            <person name="Looney B."/>
            <person name="Konkel Z."/>
            <person name="Slot J.C."/>
            <person name="Sakamoto Y."/>
            <person name="Steenwyk J.L."/>
            <person name="Rokas A."/>
            <person name="Carro J."/>
            <person name="Camarero S."/>
            <person name="Ferreira P."/>
            <person name="Molpeceres G."/>
            <person name="Ruiz-Duenas F.J."/>
            <person name="Serrano A."/>
            <person name="Henrissat B."/>
            <person name="Drula E."/>
            <person name="Hughes K.W."/>
            <person name="Mata J.L."/>
            <person name="Ishikawa N.K."/>
            <person name="Vargas-Isla R."/>
            <person name="Ushijima S."/>
            <person name="Smith C.A."/>
            <person name="Ahrendt S."/>
            <person name="Andreopoulos W."/>
            <person name="He G."/>
            <person name="Labutti K."/>
            <person name="Lipzen A."/>
            <person name="Ng V."/>
            <person name="Sandor L."/>
            <person name="Barry K."/>
            <person name="Martinez A.T."/>
            <person name="Xiao Y."/>
            <person name="Gibbons J.G."/>
            <person name="Terashima K."/>
            <person name="Hibbett D.S."/>
            <person name="Grigoriev I.V."/>
        </authorList>
    </citation>
    <scope>NUCLEOTIDE SEQUENCE</scope>
    <source>
        <strain evidence="15">TFB10291</strain>
    </source>
</reference>
<comment type="function">
    <text evidence="1 12">Mannosylates Man(2)GlcNAc(2)-dolichol diphosphate and Man(1)GlcNAc(2)-dolichol diphosphate to form Man(3)GlcNAc(2)-dolichol diphosphate.</text>
</comment>
<accession>A0AA38NSK2</accession>
<comment type="catalytic activity">
    <reaction evidence="10 12">
        <text>a beta-D-Man-(1-&gt;4)-beta-D-GlcNAc-(1-&gt;4)-alpha-D-GlcNAc-diphospho-di-trans,poly-cis-dolichol + GDP-alpha-D-mannose = an alpha-D-Man-(1-&gt;3)-beta-D-Man-(1-&gt;4)-beta-D-GlcNAc-(1-&gt;4)-alpha-D-GlcNAc-diphospho-di-trans,poly-cis-dolichol + GDP + H(+)</text>
        <dbReference type="Rhea" id="RHEA:29515"/>
        <dbReference type="Rhea" id="RHEA-COMP:19511"/>
        <dbReference type="Rhea" id="RHEA-COMP:19513"/>
        <dbReference type="ChEBI" id="CHEBI:15378"/>
        <dbReference type="ChEBI" id="CHEBI:57527"/>
        <dbReference type="ChEBI" id="CHEBI:58189"/>
        <dbReference type="ChEBI" id="CHEBI:58472"/>
        <dbReference type="ChEBI" id="CHEBI:132510"/>
        <dbReference type="EC" id="2.4.1.132"/>
    </reaction>
    <physiologicalReaction direction="left-to-right" evidence="10 12">
        <dbReference type="Rhea" id="RHEA:29516"/>
    </physiologicalReaction>
</comment>
<comment type="pathway">
    <text evidence="3 12">Protein modification; protein glycosylation.</text>
</comment>
<keyword evidence="8 12" id="KW-1133">Transmembrane helix</keyword>
<feature type="transmembrane region" description="Helical" evidence="12">
    <location>
        <begin position="473"/>
        <end position="490"/>
    </location>
</feature>